<dbReference type="Gene3D" id="3.10.20.340">
    <property type="entry name" value="ArgJ beta chain, C-terminal domain"/>
    <property type="match status" value="1"/>
</dbReference>
<comment type="similarity">
    <text evidence="1">Belongs to the ArgJ family.</text>
</comment>
<dbReference type="InterPro" id="IPR016117">
    <property type="entry name" value="ArgJ-like_dom_sf"/>
</dbReference>
<proteinExistence type="inferred from homology"/>
<dbReference type="NCBIfam" id="NF003802">
    <property type="entry name" value="PRK05388.1"/>
    <property type="match status" value="1"/>
</dbReference>
<dbReference type="SUPFAM" id="SSF56266">
    <property type="entry name" value="DmpA/ArgJ-like"/>
    <property type="match status" value="1"/>
</dbReference>
<dbReference type="InterPro" id="IPR042195">
    <property type="entry name" value="ArgJ_beta_C"/>
</dbReference>
<dbReference type="GO" id="GO:0004358">
    <property type="term" value="F:L-glutamate N-acetyltransferase activity, acting on acetyl-L-ornithine as donor"/>
    <property type="evidence" value="ECO:0007669"/>
    <property type="project" value="UniProtKB-EC"/>
</dbReference>
<dbReference type="PANTHER" id="PTHR23100:SF0">
    <property type="entry name" value="ARGININE BIOSYNTHESIS BIFUNCTIONAL PROTEIN ARGJ, MITOCHONDRIAL"/>
    <property type="match status" value="1"/>
</dbReference>
<keyword evidence="4" id="KW-0055">Arginine biosynthesis</keyword>
<keyword evidence="7" id="KW-0068">Autocatalytic cleavage</keyword>
<comment type="subunit">
    <text evidence="2">Heterotetramer of two alpha and two beta chains.</text>
</comment>
<dbReference type="HAMAP" id="MF_01106">
    <property type="entry name" value="ArgJ"/>
    <property type="match status" value="1"/>
</dbReference>
<dbReference type="EC" id="2.3.1.35" evidence="3"/>
<dbReference type="FunFam" id="3.60.70.12:FF:000001">
    <property type="entry name" value="Arginine biosynthesis bifunctional protein ArgJ, chloroplastic"/>
    <property type="match status" value="1"/>
</dbReference>
<dbReference type="FunFam" id="3.10.20.340:FF:000001">
    <property type="entry name" value="Arginine biosynthesis bifunctional protein ArgJ, chloroplastic"/>
    <property type="match status" value="1"/>
</dbReference>
<evidence type="ECO:0000256" key="2">
    <source>
        <dbReference type="ARBA" id="ARBA00011475"/>
    </source>
</evidence>
<keyword evidence="6 10" id="KW-0808">Transferase</keyword>
<gene>
    <name evidence="10" type="ORF">MNBD_GAMMA18-2167</name>
</gene>
<evidence type="ECO:0000256" key="6">
    <source>
        <dbReference type="ARBA" id="ARBA00022679"/>
    </source>
</evidence>
<accession>A0A3B0YXX0</accession>
<evidence type="ECO:0000256" key="1">
    <source>
        <dbReference type="ARBA" id="ARBA00006774"/>
    </source>
</evidence>
<dbReference type="GO" id="GO:0004042">
    <property type="term" value="F:L-glutamate N-acetyltransferase activity"/>
    <property type="evidence" value="ECO:0007669"/>
    <property type="project" value="TreeGrafter"/>
</dbReference>
<dbReference type="CDD" id="cd02152">
    <property type="entry name" value="OAT"/>
    <property type="match status" value="1"/>
</dbReference>
<dbReference type="InterPro" id="IPR002813">
    <property type="entry name" value="Arg_biosynth_ArgJ"/>
</dbReference>
<dbReference type="Gene3D" id="3.60.70.12">
    <property type="entry name" value="L-amino peptidase D-ALA esterase/amidase"/>
    <property type="match status" value="1"/>
</dbReference>
<evidence type="ECO:0000256" key="5">
    <source>
        <dbReference type="ARBA" id="ARBA00022605"/>
    </source>
</evidence>
<dbReference type="GO" id="GO:0006526">
    <property type="term" value="P:L-arginine biosynthetic process"/>
    <property type="evidence" value="ECO:0007669"/>
    <property type="project" value="UniProtKB-KW"/>
</dbReference>
<comment type="catalytic activity">
    <reaction evidence="9">
        <text>N(2)-acetyl-L-ornithine + L-glutamate = N-acetyl-L-glutamate + L-ornithine</text>
        <dbReference type="Rhea" id="RHEA:15349"/>
        <dbReference type="ChEBI" id="CHEBI:29985"/>
        <dbReference type="ChEBI" id="CHEBI:44337"/>
        <dbReference type="ChEBI" id="CHEBI:46911"/>
        <dbReference type="ChEBI" id="CHEBI:57805"/>
        <dbReference type="EC" id="2.3.1.35"/>
    </reaction>
</comment>
<reference evidence="10" key="1">
    <citation type="submission" date="2018-06" db="EMBL/GenBank/DDBJ databases">
        <authorList>
            <person name="Zhirakovskaya E."/>
        </authorList>
    </citation>
    <scope>NUCLEOTIDE SEQUENCE</scope>
</reference>
<dbReference type="GO" id="GO:0006592">
    <property type="term" value="P:ornithine biosynthetic process"/>
    <property type="evidence" value="ECO:0007669"/>
    <property type="project" value="TreeGrafter"/>
</dbReference>
<evidence type="ECO:0000256" key="3">
    <source>
        <dbReference type="ARBA" id="ARBA00013264"/>
    </source>
</evidence>
<sequence length="406" mass="43347">MAIGATELPNMLPVDGVRLATVSAGIKTAGRDDLVLIELSEQSRCVGAFTRNAFCAAPVTIARRHLRVRQPRYLLINTGNANAGMGESGMQAAQRSCDALAGVAGCEIAQILPFSTGVIGEALPVEKIEAVLPEAVAKLDSAGWADAAWGILTTDTVAKGVSRHVEIDGHWVTITGISKGSGMIRPDMATMLAYIATDAAIAQPLLTQCLKQLVNRSFNRITVDGDTSTNDACMLITTGASTLPELNDENDPCYQTLLSALSDVFEQLAQKIVRDGEGATKLITVDVQGAKNDAEAQAVAYTVAHSPLVKTAFFASDPNWGRILAAVGRAGIDTLILDNIEIYLGDVCIVEKGSRAESYTEQLGQQVMDEDEITITIKLARGSKQCTVWSCDFSYDYVKINAEYRS</sequence>
<evidence type="ECO:0000256" key="4">
    <source>
        <dbReference type="ARBA" id="ARBA00022571"/>
    </source>
</evidence>
<keyword evidence="5" id="KW-0028">Amino-acid biosynthesis</keyword>
<dbReference type="PANTHER" id="PTHR23100">
    <property type="entry name" value="ARGININE BIOSYNTHESIS BIFUNCTIONAL PROTEIN ARGJ"/>
    <property type="match status" value="1"/>
</dbReference>
<organism evidence="10">
    <name type="scientific">hydrothermal vent metagenome</name>
    <dbReference type="NCBI Taxonomy" id="652676"/>
    <lineage>
        <taxon>unclassified sequences</taxon>
        <taxon>metagenomes</taxon>
        <taxon>ecological metagenomes</taxon>
    </lineage>
</organism>
<keyword evidence="8 10" id="KW-0012">Acyltransferase</keyword>
<evidence type="ECO:0000313" key="10">
    <source>
        <dbReference type="EMBL" id="VAW84261.1"/>
    </source>
</evidence>
<evidence type="ECO:0000256" key="7">
    <source>
        <dbReference type="ARBA" id="ARBA00022813"/>
    </source>
</evidence>
<name>A0A3B0YXX0_9ZZZZ</name>
<evidence type="ECO:0000256" key="9">
    <source>
        <dbReference type="ARBA" id="ARBA00049439"/>
    </source>
</evidence>
<evidence type="ECO:0000256" key="8">
    <source>
        <dbReference type="ARBA" id="ARBA00023315"/>
    </source>
</evidence>
<dbReference type="Pfam" id="PF01960">
    <property type="entry name" value="ArgJ"/>
    <property type="match status" value="1"/>
</dbReference>
<dbReference type="NCBIfam" id="TIGR00120">
    <property type="entry name" value="ArgJ"/>
    <property type="match status" value="1"/>
</dbReference>
<dbReference type="AlphaFoldDB" id="A0A3B0YXX0"/>
<dbReference type="EMBL" id="UOFP01000036">
    <property type="protein sequence ID" value="VAW84261.1"/>
    <property type="molecule type" value="Genomic_DNA"/>
</dbReference>
<protein>
    <recommendedName>
        <fullName evidence="3">glutamate N-acetyltransferase</fullName>
        <ecNumber evidence="3">2.3.1.35</ecNumber>
    </recommendedName>
</protein>